<feature type="domain" description="Transcription initiation factor TFIID subunit 12" evidence="7">
    <location>
        <begin position="83"/>
        <end position="149"/>
    </location>
</feature>
<dbReference type="GO" id="GO:0046982">
    <property type="term" value="F:protein heterodimerization activity"/>
    <property type="evidence" value="ECO:0007669"/>
    <property type="project" value="InterPro"/>
</dbReference>
<sequence length="185" mass="21018">MFFRTESISSWPEGFLSVNICLKACPCKMNKLPTVTENSTPVVSTNQMIGINQAQMGLRPVIPTTQVPTPVNSSTAESKVLDRRRLQELVKEVDPLEQLDEDVEEVLLQIADDFIENVVTAACQIAKHRKSNVLEVKDVQLHLERNWNMWIPGFGSEDLRPYKKAVVTDAHKQRMALIKKTLKKY</sequence>
<dbReference type="GO" id="GO:0051123">
    <property type="term" value="P:RNA polymerase II preinitiation complex assembly"/>
    <property type="evidence" value="ECO:0007669"/>
    <property type="project" value="TreeGrafter"/>
</dbReference>
<dbReference type="InterPro" id="IPR003228">
    <property type="entry name" value="TFIID_TAF12_dom"/>
</dbReference>
<dbReference type="InterPro" id="IPR037794">
    <property type="entry name" value="TAF12"/>
</dbReference>
<keyword evidence="9" id="KW-1185">Reference proteome</keyword>
<evidence type="ECO:0000313" key="9">
    <source>
        <dbReference type="Proteomes" id="UP000597762"/>
    </source>
</evidence>
<dbReference type="Proteomes" id="UP000597762">
    <property type="component" value="Unassembled WGS sequence"/>
</dbReference>
<dbReference type="EMBL" id="CAHIKZ030000824">
    <property type="protein sequence ID" value="CAE1240401.1"/>
    <property type="molecule type" value="Genomic_DNA"/>
</dbReference>
<dbReference type="AlphaFoldDB" id="A0A812BT81"/>
<dbReference type="GO" id="GO:0017025">
    <property type="term" value="F:TBP-class protein binding"/>
    <property type="evidence" value="ECO:0007669"/>
    <property type="project" value="TreeGrafter"/>
</dbReference>
<evidence type="ECO:0000256" key="1">
    <source>
        <dbReference type="ARBA" id="ARBA00004123"/>
    </source>
</evidence>
<accession>A0A812BT81</accession>
<organism evidence="8 9">
    <name type="scientific">Acanthosepion pharaonis</name>
    <name type="common">Pharaoh cuttlefish</name>
    <name type="synonym">Sepia pharaonis</name>
    <dbReference type="NCBI Taxonomy" id="158019"/>
    <lineage>
        <taxon>Eukaryota</taxon>
        <taxon>Metazoa</taxon>
        <taxon>Spiralia</taxon>
        <taxon>Lophotrochozoa</taxon>
        <taxon>Mollusca</taxon>
        <taxon>Cephalopoda</taxon>
        <taxon>Coleoidea</taxon>
        <taxon>Decapodiformes</taxon>
        <taxon>Sepiida</taxon>
        <taxon>Sepiina</taxon>
        <taxon>Sepiidae</taxon>
        <taxon>Acanthosepion</taxon>
    </lineage>
</organism>
<dbReference type="Gene3D" id="1.10.20.10">
    <property type="entry name" value="Histone, subunit A"/>
    <property type="match status" value="1"/>
</dbReference>
<comment type="caution">
    <text evidence="8">The sequence shown here is derived from an EMBL/GenBank/DDBJ whole genome shotgun (WGS) entry which is preliminary data.</text>
</comment>
<gene>
    <name evidence="8" type="ORF">SPHA_22336</name>
</gene>
<keyword evidence="6" id="KW-0539">Nucleus</keyword>
<name>A0A812BT81_ACAPH</name>
<comment type="similarity">
    <text evidence="2">Belongs to the TAF12 family.</text>
</comment>
<evidence type="ECO:0000256" key="5">
    <source>
        <dbReference type="ARBA" id="ARBA00023163"/>
    </source>
</evidence>
<dbReference type="OrthoDB" id="2193432at2759"/>
<dbReference type="CDD" id="cd07981">
    <property type="entry name" value="HFD_TAF12"/>
    <property type="match status" value="1"/>
</dbReference>
<dbReference type="PANTHER" id="PTHR12264">
    <property type="entry name" value="TRANSCRIPTION INITIATION FACTOR TFIID SUBUNIT 12"/>
    <property type="match status" value="1"/>
</dbReference>
<protein>
    <recommendedName>
        <fullName evidence="3">Transcription initiation factor TFIID subunit 12</fullName>
    </recommendedName>
</protein>
<dbReference type="InterPro" id="IPR009072">
    <property type="entry name" value="Histone-fold"/>
</dbReference>
<keyword evidence="5" id="KW-0804">Transcription</keyword>
<dbReference type="FunFam" id="1.10.20.10:FF:000011">
    <property type="entry name" value="Transcription initiation factor TFIID subunit 12"/>
    <property type="match status" value="1"/>
</dbReference>
<evidence type="ECO:0000256" key="4">
    <source>
        <dbReference type="ARBA" id="ARBA00023015"/>
    </source>
</evidence>
<evidence type="ECO:0000313" key="8">
    <source>
        <dbReference type="EMBL" id="CAE1240401.1"/>
    </source>
</evidence>
<dbReference type="PANTHER" id="PTHR12264:SF21">
    <property type="entry name" value="TRANSCRIPTION INITIATION FACTOR TFIID SUBUNIT 12"/>
    <property type="match status" value="1"/>
</dbReference>
<dbReference type="GO" id="GO:0003677">
    <property type="term" value="F:DNA binding"/>
    <property type="evidence" value="ECO:0007669"/>
    <property type="project" value="TreeGrafter"/>
</dbReference>
<dbReference type="SUPFAM" id="SSF47113">
    <property type="entry name" value="Histone-fold"/>
    <property type="match status" value="1"/>
</dbReference>
<proteinExistence type="inferred from homology"/>
<comment type="subcellular location">
    <subcellularLocation>
        <location evidence="1">Nucleus</location>
    </subcellularLocation>
</comment>
<evidence type="ECO:0000259" key="7">
    <source>
        <dbReference type="Pfam" id="PF03847"/>
    </source>
</evidence>
<dbReference type="GO" id="GO:0000124">
    <property type="term" value="C:SAGA complex"/>
    <property type="evidence" value="ECO:0007669"/>
    <property type="project" value="InterPro"/>
</dbReference>
<reference evidence="8" key="1">
    <citation type="submission" date="2021-01" db="EMBL/GenBank/DDBJ databases">
        <authorList>
            <person name="Li R."/>
            <person name="Bekaert M."/>
        </authorList>
    </citation>
    <scope>NUCLEOTIDE SEQUENCE</scope>
    <source>
        <strain evidence="8">Farmed</strain>
    </source>
</reference>
<evidence type="ECO:0000256" key="3">
    <source>
        <dbReference type="ARBA" id="ARBA00017484"/>
    </source>
</evidence>
<dbReference type="GO" id="GO:0005669">
    <property type="term" value="C:transcription factor TFIID complex"/>
    <property type="evidence" value="ECO:0007669"/>
    <property type="project" value="InterPro"/>
</dbReference>
<evidence type="ECO:0000256" key="6">
    <source>
        <dbReference type="ARBA" id="ARBA00023242"/>
    </source>
</evidence>
<keyword evidence="4" id="KW-0805">Transcription regulation</keyword>
<dbReference type="Pfam" id="PF03847">
    <property type="entry name" value="TFIID_20kDa"/>
    <property type="match status" value="1"/>
</dbReference>
<evidence type="ECO:0000256" key="2">
    <source>
        <dbReference type="ARBA" id="ARBA00007530"/>
    </source>
</evidence>